<dbReference type="PRINTS" id="PR00792">
    <property type="entry name" value="PEPSIN"/>
</dbReference>
<dbReference type="InterPro" id="IPR021109">
    <property type="entry name" value="Peptidase_aspartic_dom_sf"/>
</dbReference>
<dbReference type="CDD" id="cd05471">
    <property type="entry name" value="pepsin_like"/>
    <property type="match status" value="1"/>
</dbReference>
<proteinExistence type="inferred from homology"/>
<protein>
    <recommendedName>
        <fullName evidence="3">Peptidase A1 domain-containing protein</fullName>
    </recommendedName>
</protein>
<evidence type="ECO:0000313" key="4">
    <source>
        <dbReference type="EMBL" id="KAL2919412.1"/>
    </source>
</evidence>
<dbReference type="PANTHER" id="PTHR47966">
    <property type="entry name" value="BETA-SITE APP-CLEAVING ENZYME, ISOFORM A-RELATED"/>
    <property type="match status" value="1"/>
</dbReference>
<dbReference type="InterPro" id="IPR033121">
    <property type="entry name" value="PEPTIDASE_A1"/>
</dbReference>
<evidence type="ECO:0000256" key="2">
    <source>
        <dbReference type="SAM" id="MobiDB-lite"/>
    </source>
</evidence>
<dbReference type="Gene3D" id="2.40.70.10">
    <property type="entry name" value="Acid Proteases"/>
    <property type="match status" value="2"/>
</dbReference>
<name>A0ABR4NIR0_9FUNG</name>
<keyword evidence="5" id="KW-1185">Reference proteome</keyword>
<dbReference type="InterPro" id="IPR034164">
    <property type="entry name" value="Pepsin-like_dom"/>
</dbReference>
<dbReference type="InterPro" id="IPR001461">
    <property type="entry name" value="Aspartic_peptidase_A1"/>
</dbReference>
<evidence type="ECO:0000259" key="3">
    <source>
        <dbReference type="PROSITE" id="PS51767"/>
    </source>
</evidence>
<feature type="compositionally biased region" description="Low complexity" evidence="2">
    <location>
        <begin position="43"/>
        <end position="64"/>
    </location>
</feature>
<gene>
    <name evidence="4" type="ORF">HK105_201057</name>
</gene>
<dbReference type="Pfam" id="PF00026">
    <property type="entry name" value="Asp"/>
    <property type="match status" value="1"/>
</dbReference>
<evidence type="ECO:0000256" key="1">
    <source>
        <dbReference type="ARBA" id="ARBA00007447"/>
    </source>
</evidence>
<feature type="domain" description="Peptidase A1" evidence="3">
    <location>
        <begin position="143"/>
        <end position="457"/>
    </location>
</feature>
<reference evidence="4 5" key="1">
    <citation type="submission" date="2023-09" db="EMBL/GenBank/DDBJ databases">
        <title>Pangenome analysis of Batrachochytrium dendrobatidis and related Chytrids.</title>
        <authorList>
            <person name="Yacoub M.N."/>
            <person name="Stajich J.E."/>
            <person name="James T.Y."/>
        </authorList>
    </citation>
    <scope>NUCLEOTIDE SEQUENCE [LARGE SCALE GENOMIC DNA]</scope>
    <source>
        <strain evidence="4 5">JEL0888</strain>
    </source>
</reference>
<dbReference type="Proteomes" id="UP001527925">
    <property type="component" value="Unassembled WGS sequence"/>
</dbReference>
<feature type="region of interest" description="Disordered" evidence="2">
    <location>
        <begin position="1"/>
        <end position="68"/>
    </location>
</feature>
<dbReference type="EMBL" id="JADGIZ020000003">
    <property type="protein sequence ID" value="KAL2919412.1"/>
    <property type="molecule type" value="Genomic_DNA"/>
</dbReference>
<organism evidence="4 5">
    <name type="scientific">Polyrhizophydium stewartii</name>
    <dbReference type="NCBI Taxonomy" id="2732419"/>
    <lineage>
        <taxon>Eukaryota</taxon>
        <taxon>Fungi</taxon>
        <taxon>Fungi incertae sedis</taxon>
        <taxon>Chytridiomycota</taxon>
        <taxon>Chytridiomycota incertae sedis</taxon>
        <taxon>Chytridiomycetes</taxon>
        <taxon>Rhizophydiales</taxon>
        <taxon>Rhizophydiales incertae sedis</taxon>
        <taxon>Polyrhizophydium</taxon>
    </lineage>
</organism>
<dbReference type="SUPFAM" id="SSF50630">
    <property type="entry name" value="Acid proteases"/>
    <property type="match status" value="1"/>
</dbReference>
<comment type="similarity">
    <text evidence="1">Belongs to the peptidase A1 family.</text>
</comment>
<dbReference type="PANTHER" id="PTHR47966:SF51">
    <property type="entry name" value="BETA-SITE APP-CLEAVING ENZYME, ISOFORM A-RELATED"/>
    <property type="match status" value="1"/>
</dbReference>
<feature type="compositionally biased region" description="Gly residues" evidence="2">
    <location>
        <begin position="20"/>
        <end position="42"/>
    </location>
</feature>
<comment type="caution">
    <text evidence="4">The sequence shown here is derived from an EMBL/GenBank/DDBJ whole genome shotgun (WGS) entry which is preliminary data.</text>
</comment>
<evidence type="ECO:0000313" key="5">
    <source>
        <dbReference type="Proteomes" id="UP001527925"/>
    </source>
</evidence>
<sequence length="505" mass="52713">MSEREVYVGTLFVEPASGNGRSGGGGRSGGSGRSGGGGGGGSRSSSASSGGGWAYSDSGASGSSNPFTKKSGKEYEARYGFKSDYHLGLAYGHKVYDSDFKESVQAIKDAFDRDEGRLIPFKSTVRAGAGASSITAASMGQTLVGSVQIGTPPTTANVMFDTGSPTFWVSSSLCRQGNGCPTSAGNPYNPSTSRTAKIATNSSSLTRQYGDGTSVDCVIVQDSLTIAGITIPDQNICAATSIVYPQVTQEDGLVGLAPPQVSDPADVFGNLKSAFSESKVSFWYDRNVNSLDANSGIVPNAGEITFGTPASSRYTGDFAWLPIIRTASHWSVTLNSVTVNGVTTNAKTTQSLMDTGTSLIYLSPEIFKAVNGPMGGVLASDSIYQVDCTKVRSFPDITFTFNGAPLTLTWDQQIIILQKKYCISVFSTSTDLPPIFGASFLRNFYTTFDYSGRIGFAKPTGDVTPLNVPTQSGLSGTGQNAASPSRILSPLLVAAVAAVTFASWL</sequence>
<accession>A0ABR4NIR0</accession>
<dbReference type="PROSITE" id="PS51767">
    <property type="entry name" value="PEPTIDASE_A1"/>
    <property type="match status" value="1"/>
</dbReference>